<name>A0ABD3WQ86_SINWO</name>
<keyword evidence="4" id="KW-1185">Reference proteome</keyword>
<dbReference type="EMBL" id="JBJQND010000005">
    <property type="protein sequence ID" value="KAL3875641.1"/>
    <property type="molecule type" value="Genomic_DNA"/>
</dbReference>
<evidence type="ECO:0000313" key="3">
    <source>
        <dbReference type="EMBL" id="KAL3875666.1"/>
    </source>
</evidence>
<dbReference type="InterPro" id="IPR017943">
    <property type="entry name" value="Bactericidal_perm-incr_a/b_dom"/>
</dbReference>
<feature type="compositionally biased region" description="Low complexity" evidence="1">
    <location>
        <begin position="178"/>
        <end position="200"/>
    </location>
</feature>
<evidence type="ECO:0000313" key="2">
    <source>
        <dbReference type="EMBL" id="KAL3875641.1"/>
    </source>
</evidence>
<dbReference type="EMBL" id="JBJQND010000005">
    <property type="protein sequence ID" value="KAL3875666.1"/>
    <property type="molecule type" value="Genomic_DNA"/>
</dbReference>
<dbReference type="Proteomes" id="UP001634394">
    <property type="component" value="Unassembled WGS sequence"/>
</dbReference>
<evidence type="ECO:0000256" key="1">
    <source>
        <dbReference type="SAM" id="MobiDB-lite"/>
    </source>
</evidence>
<reference evidence="2 4" key="1">
    <citation type="submission" date="2024-11" db="EMBL/GenBank/DDBJ databases">
        <title>Chromosome-level genome assembly of the freshwater bivalve Anodonta woodiana.</title>
        <authorList>
            <person name="Chen X."/>
        </authorList>
    </citation>
    <scope>NUCLEOTIDE SEQUENCE [LARGE SCALE GENOMIC DNA]</scope>
    <source>
        <strain evidence="2">MN2024</strain>
        <tissue evidence="2">Gills</tissue>
    </source>
</reference>
<proteinExistence type="predicted"/>
<dbReference type="AlphaFoldDB" id="A0ABD3WQ86"/>
<evidence type="ECO:0000313" key="4">
    <source>
        <dbReference type="Proteomes" id="UP001634394"/>
    </source>
</evidence>
<sequence length="217" mass="24758">MDGIQDRLLEHVIPEQEGNVGNVCYKFSEMRIVQVHWPRVSNIRGKFLASDGALRIEGQYQLHKPGRLGYTKNGTFSFDIDGIHLTLMTNQPTRDGVSNGPVHVTCSVGRIKIKFHGGAAFLCQLLTSLYIRMYHHHLERQMAEVFQETISREQHLVVSALTVMAAINSRQNGEEGENPNPECNQQRQQEQAQSAECSPPRNRFQRFFSRIRSQINL</sequence>
<dbReference type="SUPFAM" id="SSF55394">
    <property type="entry name" value="Bactericidal permeability-increasing protein, BPI"/>
    <property type="match status" value="1"/>
</dbReference>
<protein>
    <submittedName>
        <fullName evidence="2">Uncharacterized protein</fullName>
    </submittedName>
</protein>
<organism evidence="2 4">
    <name type="scientific">Sinanodonta woodiana</name>
    <name type="common">Chinese pond mussel</name>
    <name type="synonym">Anodonta woodiana</name>
    <dbReference type="NCBI Taxonomy" id="1069815"/>
    <lineage>
        <taxon>Eukaryota</taxon>
        <taxon>Metazoa</taxon>
        <taxon>Spiralia</taxon>
        <taxon>Lophotrochozoa</taxon>
        <taxon>Mollusca</taxon>
        <taxon>Bivalvia</taxon>
        <taxon>Autobranchia</taxon>
        <taxon>Heteroconchia</taxon>
        <taxon>Palaeoheterodonta</taxon>
        <taxon>Unionida</taxon>
        <taxon>Unionoidea</taxon>
        <taxon>Unionidae</taxon>
        <taxon>Unioninae</taxon>
        <taxon>Sinanodonta</taxon>
    </lineage>
</organism>
<feature type="region of interest" description="Disordered" evidence="1">
    <location>
        <begin position="171"/>
        <end position="200"/>
    </location>
</feature>
<gene>
    <name evidence="2" type="ORF">ACJMK2_033571</name>
    <name evidence="3" type="ORF">ACJMK2_033596</name>
</gene>
<comment type="caution">
    <text evidence="2">The sequence shown here is derived from an EMBL/GenBank/DDBJ whole genome shotgun (WGS) entry which is preliminary data.</text>
</comment>
<dbReference type="Gene3D" id="3.15.10.10">
    <property type="entry name" value="Bactericidal permeability-increasing protein, domain 1"/>
    <property type="match status" value="1"/>
</dbReference>
<accession>A0ABD3WQ86</accession>